<evidence type="ECO:0000313" key="3">
    <source>
        <dbReference type="EMBL" id="KAE8962300.1"/>
    </source>
</evidence>
<proteinExistence type="predicted"/>
<evidence type="ECO:0000313" key="6">
    <source>
        <dbReference type="Proteomes" id="UP000434957"/>
    </source>
</evidence>
<dbReference type="Proteomes" id="UP000434957">
    <property type="component" value="Unassembled WGS sequence"/>
</dbReference>
<dbReference type="AlphaFoldDB" id="A0A6A4BBG9"/>
<sequence length="49" mass="5618">MGMVPATALTPREVKRKQYFDGRRHTAERTDLPKGQGVRRKVVVKVPKK</sequence>
<evidence type="ECO:0000313" key="7">
    <source>
        <dbReference type="Proteomes" id="UP000435112"/>
    </source>
</evidence>
<protein>
    <submittedName>
        <fullName evidence="4">Uncharacterized protein</fullName>
    </submittedName>
</protein>
<reference evidence="4 6" key="1">
    <citation type="submission" date="2018-08" db="EMBL/GenBank/DDBJ databases">
        <title>Genomic investigation of the strawberry pathogen Phytophthora fragariae indicates pathogenicity is determined by transcriptional variation in three key races.</title>
        <authorList>
            <person name="Adams T.M."/>
            <person name="Armitage A.D."/>
            <person name="Sobczyk M.K."/>
            <person name="Bates H.J."/>
            <person name="Dunwell J.M."/>
            <person name="Nellist C.F."/>
            <person name="Harrison R.J."/>
        </authorList>
    </citation>
    <scope>NUCLEOTIDE SEQUENCE [LARGE SCALE GENOMIC DNA]</scope>
    <source>
        <strain evidence="2 5">SCRP249</strain>
        <strain evidence="3 7">SCRP324</strain>
        <strain evidence="4 6">SCRP333</strain>
    </source>
</reference>
<feature type="compositionally biased region" description="Basic and acidic residues" evidence="1">
    <location>
        <begin position="12"/>
        <end position="32"/>
    </location>
</feature>
<evidence type="ECO:0000313" key="5">
    <source>
        <dbReference type="Proteomes" id="UP000429607"/>
    </source>
</evidence>
<evidence type="ECO:0000313" key="2">
    <source>
        <dbReference type="EMBL" id="KAE8960440.1"/>
    </source>
</evidence>
<gene>
    <name evidence="2" type="ORF">PR001_g30385</name>
    <name evidence="3" type="ORF">PR002_g29640</name>
    <name evidence="4" type="ORF">PR003_g31214</name>
</gene>
<dbReference type="EMBL" id="QXFV01006798">
    <property type="protein sequence ID" value="KAE8960440.1"/>
    <property type="molecule type" value="Genomic_DNA"/>
</dbReference>
<dbReference type="EMBL" id="QXFU01006016">
    <property type="protein sequence ID" value="KAE8962300.1"/>
    <property type="molecule type" value="Genomic_DNA"/>
</dbReference>
<feature type="region of interest" description="Disordered" evidence="1">
    <location>
        <begin position="1"/>
        <end position="37"/>
    </location>
</feature>
<dbReference type="Proteomes" id="UP000429607">
    <property type="component" value="Unassembled WGS sequence"/>
</dbReference>
<evidence type="ECO:0000313" key="4">
    <source>
        <dbReference type="EMBL" id="KAE9269182.1"/>
    </source>
</evidence>
<evidence type="ECO:0000256" key="1">
    <source>
        <dbReference type="SAM" id="MobiDB-lite"/>
    </source>
</evidence>
<organism evidence="4 6">
    <name type="scientific">Phytophthora rubi</name>
    <dbReference type="NCBI Taxonomy" id="129364"/>
    <lineage>
        <taxon>Eukaryota</taxon>
        <taxon>Sar</taxon>
        <taxon>Stramenopiles</taxon>
        <taxon>Oomycota</taxon>
        <taxon>Peronosporomycetes</taxon>
        <taxon>Peronosporales</taxon>
        <taxon>Peronosporaceae</taxon>
        <taxon>Phytophthora</taxon>
    </lineage>
</organism>
<name>A0A6A4BBG9_9STRA</name>
<dbReference type="Proteomes" id="UP000435112">
    <property type="component" value="Unassembled WGS sequence"/>
</dbReference>
<accession>A0A6A4BBG9</accession>
<keyword evidence="6" id="KW-1185">Reference proteome</keyword>
<comment type="caution">
    <text evidence="4">The sequence shown here is derived from an EMBL/GenBank/DDBJ whole genome shotgun (WGS) entry which is preliminary data.</text>
</comment>
<dbReference type="EMBL" id="QXFT01006390">
    <property type="protein sequence ID" value="KAE9269182.1"/>
    <property type="molecule type" value="Genomic_DNA"/>
</dbReference>